<evidence type="ECO:0000313" key="2">
    <source>
        <dbReference type="Proteomes" id="UP000823046"/>
    </source>
</evidence>
<reference evidence="1 2" key="1">
    <citation type="journal article" date="2020" name="bioRxiv">
        <title>Metabolic contributions of an alphaproteobacterial endosymbiont in the apicomplexan Cardiosporidium cionae.</title>
        <authorList>
            <person name="Hunter E.S."/>
            <person name="Paight C.J."/>
            <person name="Lane C.E."/>
        </authorList>
    </citation>
    <scope>NUCLEOTIDE SEQUENCE [LARGE SCALE GENOMIC DNA]</scope>
    <source>
        <strain evidence="1">ESH_2018</strain>
    </source>
</reference>
<dbReference type="EMBL" id="JADAQX010000302">
    <property type="protein sequence ID" value="KAF8820787.1"/>
    <property type="molecule type" value="Genomic_DNA"/>
</dbReference>
<sequence>MSHIWGELRIRLRQKLGAFADLYRCAPPKYKNVIWIGIGAASGYTLSLHNKGKLRLPFSTASPPQEKFYLVNKYVVKPGNVKEFETNWNKLAKWTQRTRGYVYTQLYKEAVEESFPLSYLQILPWMNVDDYNEWNSNNKTSELLAHLENLSEKKSSAYTTVFDDSIARMIPP</sequence>
<dbReference type="Gene3D" id="3.30.70.100">
    <property type="match status" value="1"/>
</dbReference>
<gene>
    <name evidence="1" type="ORF">IE077_002821</name>
</gene>
<proteinExistence type="predicted"/>
<dbReference type="InterPro" id="IPR011008">
    <property type="entry name" value="Dimeric_a/b-barrel"/>
</dbReference>
<evidence type="ECO:0000313" key="1">
    <source>
        <dbReference type="EMBL" id="KAF8820787.1"/>
    </source>
</evidence>
<protein>
    <submittedName>
        <fullName evidence="1">Uncharacterized protein</fullName>
    </submittedName>
</protein>
<comment type="caution">
    <text evidence="1">The sequence shown here is derived from an EMBL/GenBank/DDBJ whole genome shotgun (WGS) entry which is preliminary data.</text>
</comment>
<organism evidence="1 2">
    <name type="scientific">Cardiosporidium cionae</name>
    <dbReference type="NCBI Taxonomy" id="476202"/>
    <lineage>
        <taxon>Eukaryota</taxon>
        <taxon>Sar</taxon>
        <taxon>Alveolata</taxon>
        <taxon>Apicomplexa</taxon>
        <taxon>Aconoidasida</taxon>
        <taxon>Nephromycida</taxon>
        <taxon>Cardiosporidium</taxon>
    </lineage>
</organism>
<accession>A0ABQ7J9V4</accession>
<keyword evidence="2" id="KW-1185">Reference proteome</keyword>
<name>A0ABQ7J9V4_9APIC</name>
<dbReference type="Proteomes" id="UP000823046">
    <property type="component" value="Unassembled WGS sequence"/>
</dbReference>
<dbReference type="SUPFAM" id="SSF54909">
    <property type="entry name" value="Dimeric alpha+beta barrel"/>
    <property type="match status" value="1"/>
</dbReference>